<evidence type="ECO:0000313" key="4">
    <source>
        <dbReference type="Proteomes" id="UP000242329"/>
    </source>
</evidence>
<proteinExistence type="predicted"/>
<dbReference type="PANTHER" id="PTHR43308:SF5">
    <property type="entry name" value="S-LAYER PROTEIN _ PEPTIDOGLYCAN ENDO-BETA-N-ACETYLGLUCOSAMINIDASE"/>
    <property type="match status" value="1"/>
</dbReference>
<feature type="domain" description="SLH" evidence="2">
    <location>
        <begin position="124"/>
        <end position="177"/>
    </location>
</feature>
<reference evidence="4" key="1">
    <citation type="submission" date="2016-11" db="EMBL/GenBank/DDBJ databases">
        <authorList>
            <person name="Varghese N."/>
            <person name="Submissions S."/>
        </authorList>
    </citation>
    <scope>NUCLEOTIDE SEQUENCE [LARGE SCALE GENOMIC DNA]</scope>
    <source>
        <strain evidence="4">DSM 11003</strain>
    </source>
</reference>
<dbReference type="RefSeq" id="WP_073088849.1">
    <property type="nucleotide sequence ID" value="NZ_FQWY01000002.1"/>
</dbReference>
<dbReference type="Proteomes" id="UP000242329">
    <property type="component" value="Unassembled WGS sequence"/>
</dbReference>
<organism evidence="3 4">
    <name type="scientific">Thermosyntropha lipolytica DSM 11003</name>
    <dbReference type="NCBI Taxonomy" id="1123382"/>
    <lineage>
        <taxon>Bacteria</taxon>
        <taxon>Bacillati</taxon>
        <taxon>Bacillota</taxon>
        <taxon>Clostridia</taxon>
        <taxon>Eubacteriales</taxon>
        <taxon>Syntrophomonadaceae</taxon>
        <taxon>Thermosyntropha</taxon>
    </lineage>
</organism>
<sequence>MRLLPFSSSKTKLLLTFILILALLISTSSFPAYGNEPDKKIGVLLIAHGSNQESWNNKDPIFQDTEGHWAQDHIKKAYSIGLIAGYDNNKFAPDSPITREQAAVIIARMNEITGKYSTSGSNKNLNFADTHLISAWARKGVQKCIDMNIMHGYPDNRFYPDQKLKRSEACVIFSQML</sequence>
<dbReference type="OrthoDB" id="174569at2"/>
<protein>
    <submittedName>
        <fullName evidence="3">S-layer homology domain-containing protein</fullName>
    </submittedName>
</protein>
<evidence type="ECO:0000313" key="3">
    <source>
        <dbReference type="EMBL" id="SHG39194.1"/>
    </source>
</evidence>
<gene>
    <name evidence="3" type="ORF">SAMN02745221_00096</name>
</gene>
<name>A0A1M5JF50_9FIRM</name>
<keyword evidence="1" id="KW-0677">Repeat</keyword>
<keyword evidence="4" id="KW-1185">Reference proteome</keyword>
<accession>A0A1M5JF50</accession>
<evidence type="ECO:0000256" key="1">
    <source>
        <dbReference type="ARBA" id="ARBA00022737"/>
    </source>
</evidence>
<dbReference type="EMBL" id="FQWY01000002">
    <property type="protein sequence ID" value="SHG39194.1"/>
    <property type="molecule type" value="Genomic_DNA"/>
</dbReference>
<dbReference type="STRING" id="1123382.SAMN02745221_00096"/>
<dbReference type="Pfam" id="PF00395">
    <property type="entry name" value="SLH"/>
    <property type="match status" value="2"/>
</dbReference>
<dbReference type="InterPro" id="IPR051465">
    <property type="entry name" value="Cell_Envelope_Struct_Comp"/>
</dbReference>
<evidence type="ECO:0000259" key="2">
    <source>
        <dbReference type="PROSITE" id="PS51272"/>
    </source>
</evidence>
<dbReference type="PROSITE" id="PS51272">
    <property type="entry name" value="SLH"/>
    <property type="match status" value="2"/>
</dbReference>
<dbReference type="PANTHER" id="PTHR43308">
    <property type="entry name" value="OUTER MEMBRANE PROTEIN ALPHA-RELATED"/>
    <property type="match status" value="1"/>
</dbReference>
<dbReference type="InterPro" id="IPR001119">
    <property type="entry name" value="SLH_dom"/>
</dbReference>
<dbReference type="AlphaFoldDB" id="A0A1M5JF50"/>
<feature type="domain" description="SLH" evidence="2">
    <location>
        <begin position="57"/>
        <end position="120"/>
    </location>
</feature>